<keyword evidence="1" id="KW-1133">Transmembrane helix</keyword>
<evidence type="ECO:0000313" key="2">
    <source>
        <dbReference type="EMBL" id="MBD0383661.1"/>
    </source>
</evidence>
<dbReference type="AlphaFoldDB" id="A0A926KVJ1"/>
<keyword evidence="3" id="KW-1185">Reference proteome</keyword>
<dbReference type="Pfam" id="PF01944">
    <property type="entry name" value="SpoIIM"/>
    <property type="match status" value="1"/>
</dbReference>
<reference evidence="2" key="1">
    <citation type="submission" date="2020-09" db="EMBL/GenBank/DDBJ databases">
        <title>Draft Genome Sequence of Paenibacillus sp. WST5.</title>
        <authorList>
            <person name="Bao Z."/>
        </authorList>
    </citation>
    <scope>NUCLEOTIDE SEQUENCE</scope>
    <source>
        <strain evidence="2">WST5</strain>
    </source>
</reference>
<name>A0A926KVJ1_9BACL</name>
<organism evidence="2 3">
    <name type="scientific">Paenibacillus sedimenti</name>
    <dbReference type="NCBI Taxonomy" id="2770274"/>
    <lineage>
        <taxon>Bacteria</taxon>
        <taxon>Bacillati</taxon>
        <taxon>Bacillota</taxon>
        <taxon>Bacilli</taxon>
        <taxon>Bacillales</taxon>
        <taxon>Paenibacillaceae</taxon>
        <taxon>Paenibacillus</taxon>
    </lineage>
</organism>
<dbReference type="EMBL" id="JACVVD010000012">
    <property type="protein sequence ID" value="MBD0383661.1"/>
    <property type="molecule type" value="Genomic_DNA"/>
</dbReference>
<dbReference type="RefSeq" id="WP_188177447.1">
    <property type="nucleotide sequence ID" value="NZ_JACVVD010000012.1"/>
</dbReference>
<feature type="transmembrane region" description="Helical" evidence="1">
    <location>
        <begin position="212"/>
        <end position="241"/>
    </location>
</feature>
<comment type="caution">
    <text evidence="2">The sequence shown here is derived from an EMBL/GenBank/DDBJ whole genome shotgun (WGS) entry which is preliminary data.</text>
</comment>
<dbReference type="PANTHER" id="PTHR35337:SF1">
    <property type="entry name" value="SLR1478 PROTEIN"/>
    <property type="match status" value="1"/>
</dbReference>
<feature type="transmembrane region" description="Helical" evidence="1">
    <location>
        <begin position="294"/>
        <end position="310"/>
    </location>
</feature>
<keyword evidence="1" id="KW-0472">Membrane</keyword>
<dbReference type="Proteomes" id="UP000650466">
    <property type="component" value="Unassembled WGS sequence"/>
</dbReference>
<protein>
    <submittedName>
        <fullName evidence="2">Stage II sporulation protein M</fullName>
    </submittedName>
</protein>
<accession>A0A926KVJ1</accession>
<feature type="transmembrane region" description="Helical" evidence="1">
    <location>
        <begin position="172"/>
        <end position="192"/>
    </location>
</feature>
<evidence type="ECO:0000313" key="3">
    <source>
        <dbReference type="Proteomes" id="UP000650466"/>
    </source>
</evidence>
<evidence type="ECO:0000256" key="1">
    <source>
        <dbReference type="SAM" id="Phobius"/>
    </source>
</evidence>
<keyword evidence="1" id="KW-0812">Transmembrane</keyword>
<feature type="transmembrane region" description="Helical" evidence="1">
    <location>
        <begin position="105"/>
        <end position="126"/>
    </location>
</feature>
<proteinExistence type="predicted"/>
<gene>
    <name evidence="2" type="ORF">ICC18_26645</name>
</gene>
<sequence length="335" mass="37332">MEISRFIKENKALWTELEQLLIQLSKRKSRLQPSHLSRFTELYKIASAHLATMQTHRPADETTIYLNHLVSQAHNAMYKENNKSSRQMKEFFLHYFPSLIQARGLFVGFALLLFLLGGLLGFLSVWKDPHNLHLIMPGGMADNIDPSKTADPRGDLHSPIVSTAIMTNNIRVAILAFISGVTLGFGTVYLLISNGLLVGALAAVFMQSGKSYVFWAYILPHGIIELTAIFIAGGAGLYMGYRFFVPGPFPRKLRFLESAKESAQLLIGTIPLFVIAGIIEGYITPSTLSLEVKYLIAGITLLILVLYYMYGVRKEQIKHGDTVAGYKASLDFKSK</sequence>
<feature type="transmembrane region" description="Helical" evidence="1">
    <location>
        <begin position="262"/>
        <end position="282"/>
    </location>
</feature>
<dbReference type="InterPro" id="IPR002798">
    <property type="entry name" value="SpoIIM-like"/>
</dbReference>
<dbReference type="PANTHER" id="PTHR35337">
    <property type="entry name" value="SLR1478 PROTEIN"/>
    <property type="match status" value="1"/>
</dbReference>